<organism evidence="1 2">
    <name type="scientific">Pullulanibacillus pueri</name>
    <dbReference type="NCBI Taxonomy" id="1437324"/>
    <lineage>
        <taxon>Bacteria</taxon>
        <taxon>Bacillati</taxon>
        <taxon>Bacillota</taxon>
        <taxon>Bacilli</taxon>
        <taxon>Bacillales</taxon>
        <taxon>Sporolactobacillaceae</taxon>
        <taxon>Pullulanibacillus</taxon>
    </lineage>
</organism>
<dbReference type="RefSeq" id="WP_188496021.1">
    <property type="nucleotide sequence ID" value="NZ_BMFV01000003.1"/>
</dbReference>
<reference evidence="1" key="1">
    <citation type="journal article" date="2014" name="Int. J. Syst. Evol. Microbiol.">
        <title>Complete genome sequence of Corynebacterium casei LMG S-19264T (=DSM 44701T), isolated from a smear-ripened cheese.</title>
        <authorList>
            <consortium name="US DOE Joint Genome Institute (JGI-PGF)"/>
            <person name="Walter F."/>
            <person name="Albersmeier A."/>
            <person name="Kalinowski J."/>
            <person name="Ruckert C."/>
        </authorList>
    </citation>
    <scope>NUCLEOTIDE SEQUENCE</scope>
    <source>
        <strain evidence="1">CGMCC 1.12777</strain>
    </source>
</reference>
<reference evidence="1" key="2">
    <citation type="submission" date="2020-09" db="EMBL/GenBank/DDBJ databases">
        <authorList>
            <person name="Sun Q."/>
            <person name="Zhou Y."/>
        </authorList>
    </citation>
    <scope>NUCLEOTIDE SEQUENCE</scope>
    <source>
        <strain evidence="1">CGMCC 1.12777</strain>
    </source>
</reference>
<protein>
    <submittedName>
        <fullName evidence="1">Uncharacterized protein</fullName>
    </submittedName>
</protein>
<proteinExistence type="predicted"/>
<keyword evidence="2" id="KW-1185">Reference proteome</keyword>
<evidence type="ECO:0000313" key="1">
    <source>
        <dbReference type="EMBL" id="GGH76560.1"/>
    </source>
</evidence>
<accession>A0A8J2ZSW9</accession>
<sequence length="250" mass="29223">MRKIKVAVIGSAATRGCFELSNQSDLDNILEVHLLNYQSSLISIMSEPMESYSLKDNVSSFTKKIIRDDFEKGIFDKLNAINPDYVVMDFTSDVAYGTLQIGSKYVTNNQPRLDHVEIPETGIPFTLKTNRSEYLQKWTESFNEFTRKLKESCPSTKVVVHAASFVSSYYEETYLLKSLQRNDVQSKNKLLRTLEGTITDNEVYFIDLTDRKFHSSEMHKWKLGYLHYETKYYNEFLLEFFKLIIWSNMR</sequence>
<dbReference type="Proteomes" id="UP000656813">
    <property type="component" value="Unassembled WGS sequence"/>
</dbReference>
<dbReference type="EMBL" id="BMFV01000003">
    <property type="protein sequence ID" value="GGH76560.1"/>
    <property type="molecule type" value="Genomic_DNA"/>
</dbReference>
<name>A0A8J2ZSW9_9BACL</name>
<gene>
    <name evidence="1" type="ORF">GCM10007096_07170</name>
</gene>
<dbReference type="Pfam" id="PF19786">
    <property type="entry name" value="DUF6270"/>
    <property type="match status" value="1"/>
</dbReference>
<dbReference type="AlphaFoldDB" id="A0A8J2ZSW9"/>
<comment type="caution">
    <text evidence="1">The sequence shown here is derived from an EMBL/GenBank/DDBJ whole genome shotgun (WGS) entry which is preliminary data.</text>
</comment>
<dbReference type="InterPro" id="IPR046237">
    <property type="entry name" value="DUF6270"/>
</dbReference>
<evidence type="ECO:0000313" key="2">
    <source>
        <dbReference type="Proteomes" id="UP000656813"/>
    </source>
</evidence>